<dbReference type="GeneID" id="54569696"/>
<dbReference type="EMBL" id="ML993589">
    <property type="protein sequence ID" value="KAF2168880.1"/>
    <property type="molecule type" value="Genomic_DNA"/>
</dbReference>
<feature type="domain" description="DUF8212" evidence="2">
    <location>
        <begin position="218"/>
        <end position="245"/>
    </location>
</feature>
<dbReference type="RefSeq" id="XP_033669769.1">
    <property type="nucleotide sequence ID" value="XM_033816424.1"/>
</dbReference>
<reference evidence="3" key="1">
    <citation type="journal article" date="2020" name="Stud. Mycol.">
        <title>101 Dothideomycetes genomes: a test case for predicting lifestyles and emergence of pathogens.</title>
        <authorList>
            <person name="Haridas S."/>
            <person name="Albert R."/>
            <person name="Binder M."/>
            <person name="Bloem J."/>
            <person name="Labutti K."/>
            <person name="Salamov A."/>
            <person name="Andreopoulos B."/>
            <person name="Baker S."/>
            <person name="Barry K."/>
            <person name="Bills G."/>
            <person name="Bluhm B."/>
            <person name="Cannon C."/>
            <person name="Castanera R."/>
            <person name="Culley D."/>
            <person name="Daum C."/>
            <person name="Ezra D."/>
            <person name="Gonzalez J."/>
            <person name="Henrissat B."/>
            <person name="Kuo A."/>
            <person name="Liang C."/>
            <person name="Lipzen A."/>
            <person name="Lutzoni F."/>
            <person name="Magnuson J."/>
            <person name="Mondo S."/>
            <person name="Nolan M."/>
            <person name="Ohm R."/>
            <person name="Pangilinan J."/>
            <person name="Park H.-J."/>
            <person name="Ramirez L."/>
            <person name="Alfaro M."/>
            <person name="Sun H."/>
            <person name="Tritt A."/>
            <person name="Yoshinaga Y."/>
            <person name="Zwiers L.-H."/>
            <person name="Turgeon B."/>
            <person name="Goodwin S."/>
            <person name="Spatafora J."/>
            <person name="Crous P."/>
            <person name="Grigoriev I."/>
        </authorList>
    </citation>
    <scope>NUCLEOTIDE SEQUENCE</scope>
    <source>
        <strain evidence="3">ATCC 36951</strain>
    </source>
</reference>
<dbReference type="PANTHER" id="PTHR10622">
    <property type="entry name" value="HET DOMAIN-CONTAINING PROTEIN"/>
    <property type="match status" value="1"/>
</dbReference>
<protein>
    <submittedName>
        <fullName evidence="3">Uncharacterized protein</fullName>
    </submittedName>
</protein>
<organism evidence="3 4">
    <name type="scientific">Zasmidium cellare ATCC 36951</name>
    <dbReference type="NCBI Taxonomy" id="1080233"/>
    <lineage>
        <taxon>Eukaryota</taxon>
        <taxon>Fungi</taxon>
        <taxon>Dikarya</taxon>
        <taxon>Ascomycota</taxon>
        <taxon>Pezizomycotina</taxon>
        <taxon>Dothideomycetes</taxon>
        <taxon>Dothideomycetidae</taxon>
        <taxon>Mycosphaerellales</taxon>
        <taxon>Mycosphaerellaceae</taxon>
        <taxon>Zasmidium</taxon>
    </lineage>
</organism>
<dbReference type="PANTHER" id="PTHR10622:SF12">
    <property type="entry name" value="HET DOMAIN-CONTAINING PROTEIN"/>
    <property type="match status" value="1"/>
</dbReference>
<proteinExistence type="predicted"/>
<dbReference type="OrthoDB" id="20872at2759"/>
<dbReference type="Pfam" id="PF06985">
    <property type="entry name" value="HET"/>
    <property type="match status" value="1"/>
</dbReference>
<keyword evidence="4" id="KW-1185">Reference proteome</keyword>
<evidence type="ECO:0000313" key="4">
    <source>
        <dbReference type="Proteomes" id="UP000799537"/>
    </source>
</evidence>
<gene>
    <name evidence="3" type="ORF">M409DRAFT_65241</name>
</gene>
<dbReference type="Pfam" id="PF26640">
    <property type="entry name" value="DUF8212"/>
    <property type="match status" value="1"/>
</dbReference>
<sequence length="258" mass="30118">MWLINTTTLALHEFLPETTPPYGILSHRWESVEQEVSFKEFRKSRGQDTKGYMKIENFCKLLQEHDIDWAWVDTCCIDKRSSAEISEAINSMYRYYKNASTCYVYLKDASCGENDWLRSEWWRRGWTLQELVAASPVFFYDCNWKYISSKHSARETIAQCTRIPEDILSGQCRPRVYTAAQKMSWASCRETTRVEDMAYCMLGLFDINMPLLYGEGENAFRRLQLEILQKDADESLFAWNSTLPNSGEVLALLPARKV</sequence>
<feature type="domain" description="Heterokaryon incompatibility" evidence="1">
    <location>
        <begin position="22"/>
        <end position="110"/>
    </location>
</feature>
<accession>A0A6A6CRW0</accession>
<dbReference type="InterPro" id="IPR010730">
    <property type="entry name" value="HET"/>
</dbReference>
<dbReference type="Proteomes" id="UP000799537">
    <property type="component" value="Unassembled WGS sequence"/>
</dbReference>
<evidence type="ECO:0000313" key="3">
    <source>
        <dbReference type="EMBL" id="KAF2168880.1"/>
    </source>
</evidence>
<name>A0A6A6CRW0_ZASCE</name>
<evidence type="ECO:0000259" key="2">
    <source>
        <dbReference type="Pfam" id="PF26640"/>
    </source>
</evidence>
<dbReference type="AlphaFoldDB" id="A0A6A6CRW0"/>
<dbReference type="InterPro" id="IPR058525">
    <property type="entry name" value="DUF8212"/>
</dbReference>
<evidence type="ECO:0000259" key="1">
    <source>
        <dbReference type="Pfam" id="PF06985"/>
    </source>
</evidence>